<keyword evidence="1" id="KW-1133">Transmembrane helix</keyword>
<dbReference type="AlphaFoldDB" id="A0A157PA01"/>
<name>A0A157PA01_9BORD</name>
<keyword evidence="1" id="KW-0812">Transmembrane</keyword>
<gene>
    <name evidence="2" type="ORF">SAMEA1982600_02408</name>
</gene>
<dbReference type="RefSeq" id="WP_066412260.1">
    <property type="nucleotide sequence ID" value="NZ_FKBS01000014.1"/>
</dbReference>
<evidence type="ECO:0000256" key="1">
    <source>
        <dbReference type="SAM" id="Phobius"/>
    </source>
</evidence>
<sequence>MSLIVAARFDTFPAAENAARELFAHDFSEDAVNIFFVNPPGWHDRHPLGGDRTADPDARGASKGAIMGAGLLATLGAAVGAGILFALGSTGFELVVAAGLGAYVGSLMGAMRRAGRRSERQPDHPDVQVRPSGVLTAVHVSPQQEAQAAQILRDSGGVDVERADGRWRDGKWIDFDPVQPPQPEPR</sequence>
<reference evidence="2 3" key="1">
    <citation type="submission" date="2016-03" db="EMBL/GenBank/DDBJ databases">
        <authorList>
            <consortium name="Pathogen Informatics"/>
        </authorList>
    </citation>
    <scope>NUCLEOTIDE SEQUENCE [LARGE SCALE GENOMIC DNA]</scope>
    <source>
        <strain evidence="2 3">NCTC13364</strain>
    </source>
</reference>
<proteinExistence type="predicted"/>
<evidence type="ECO:0008006" key="4">
    <source>
        <dbReference type="Google" id="ProtNLM"/>
    </source>
</evidence>
<organism evidence="2 3">
    <name type="scientific">Bordetella ansorpii</name>
    <dbReference type="NCBI Taxonomy" id="288768"/>
    <lineage>
        <taxon>Bacteria</taxon>
        <taxon>Pseudomonadati</taxon>
        <taxon>Pseudomonadota</taxon>
        <taxon>Betaproteobacteria</taxon>
        <taxon>Burkholderiales</taxon>
        <taxon>Alcaligenaceae</taxon>
        <taxon>Bordetella</taxon>
    </lineage>
</organism>
<dbReference type="Proteomes" id="UP000077037">
    <property type="component" value="Unassembled WGS sequence"/>
</dbReference>
<dbReference type="OrthoDB" id="6369218at2"/>
<protein>
    <recommendedName>
        <fullName evidence="4">Glycine zipper domain-containing protein</fullName>
    </recommendedName>
</protein>
<accession>A0A157PA01</accession>
<dbReference type="EMBL" id="FKBS01000014">
    <property type="protein sequence ID" value="SAI30291.1"/>
    <property type="molecule type" value="Genomic_DNA"/>
</dbReference>
<feature type="transmembrane region" description="Helical" evidence="1">
    <location>
        <begin position="94"/>
        <end position="111"/>
    </location>
</feature>
<evidence type="ECO:0000313" key="3">
    <source>
        <dbReference type="Proteomes" id="UP000077037"/>
    </source>
</evidence>
<evidence type="ECO:0000313" key="2">
    <source>
        <dbReference type="EMBL" id="SAI30291.1"/>
    </source>
</evidence>
<keyword evidence="1" id="KW-0472">Membrane</keyword>
<feature type="transmembrane region" description="Helical" evidence="1">
    <location>
        <begin position="65"/>
        <end position="88"/>
    </location>
</feature>